<dbReference type="InterPro" id="IPR016164">
    <property type="entry name" value="FAD-linked_Oxase-like_C"/>
</dbReference>
<dbReference type="Pfam" id="PF01565">
    <property type="entry name" value="FAD_binding_4"/>
    <property type="match status" value="1"/>
</dbReference>
<evidence type="ECO:0000313" key="8">
    <source>
        <dbReference type="EMBL" id="KAF2247332.1"/>
    </source>
</evidence>
<evidence type="ECO:0000256" key="2">
    <source>
        <dbReference type="ARBA" id="ARBA00005466"/>
    </source>
</evidence>
<keyword evidence="3" id="KW-0285">Flavoprotein</keyword>
<evidence type="ECO:0000313" key="9">
    <source>
        <dbReference type="Proteomes" id="UP000800094"/>
    </source>
</evidence>
<comment type="cofactor">
    <cofactor evidence="1">
        <name>FAD</name>
        <dbReference type="ChEBI" id="CHEBI:57692"/>
    </cofactor>
</comment>
<dbReference type="OrthoDB" id="415825at2759"/>
<dbReference type="SUPFAM" id="SSF55103">
    <property type="entry name" value="FAD-linked oxidases, C-terminal domain"/>
    <property type="match status" value="1"/>
</dbReference>
<dbReference type="Gene3D" id="3.40.462.20">
    <property type="match status" value="1"/>
</dbReference>
<dbReference type="InterPro" id="IPR016166">
    <property type="entry name" value="FAD-bd_PCMH"/>
</dbReference>
<dbReference type="Gene3D" id="3.30.465.10">
    <property type="match status" value="1"/>
</dbReference>
<proteinExistence type="inferred from homology"/>
<dbReference type="Proteomes" id="UP000800094">
    <property type="component" value="Unassembled WGS sequence"/>
</dbReference>
<dbReference type="PANTHER" id="PTHR42973:SF39">
    <property type="entry name" value="FAD-BINDING PCMH-TYPE DOMAIN-CONTAINING PROTEIN"/>
    <property type="match status" value="1"/>
</dbReference>
<dbReference type="RefSeq" id="XP_033682336.1">
    <property type="nucleotide sequence ID" value="XM_033834991.1"/>
</dbReference>
<dbReference type="SUPFAM" id="SSF56176">
    <property type="entry name" value="FAD-binding/transporter-associated domain-like"/>
    <property type="match status" value="1"/>
</dbReference>
<dbReference type="AlphaFoldDB" id="A0A6A6IBN4"/>
<evidence type="ECO:0000256" key="1">
    <source>
        <dbReference type="ARBA" id="ARBA00001974"/>
    </source>
</evidence>
<dbReference type="InterPro" id="IPR006094">
    <property type="entry name" value="Oxid_FAD_bind_N"/>
</dbReference>
<protein>
    <submittedName>
        <fullName evidence="8">FAD binding domain-containing protein</fullName>
    </submittedName>
</protein>
<sequence length="464" mass="50075">MTISKFPLLLALALVDVSNATLTAQQVVAKARSDLVPRLSTGAFITFDEPPRWSTFRAPEPAVTVNVNSESDVAATVKFCNAFDIPFLAQNGGNGWATTFTLKNNGVLINLARLNQVTVSPDKTQATIGGGALVNGIITAAKAAGVLVETGNCNCVGALGAYLGGGYGNLMGLYGFGVDNIISMRVVTADGKIRTVSASTSSDPDLFWAMRGAGPNFGIVTSAVVKSWPAMSTERSAWTGALIFSPEKLEQVIQAIQALELKHDMNVFLYFISSGPPSNEPVVLTTPFLYMGNATSGKAAFASLYAIGPIQDTTAVLPYTEWNSGGDAFRSRGPRKPSFGVGFQAMIPEVWRKIWNMYTEFQKKLGAEASVVLLEAYPSTKARPNSVPASFPHREVKFNAVAIPWYNDSSYDAAALAFGNAARELWRGNEDLSVVYGESLPRLWSIKRRVDPQDKFNQWFNIKQ</sequence>
<feature type="chain" id="PRO_5025350241" evidence="6">
    <location>
        <begin position="21"/>
        <end position="464"/>
    </location>
</feature>
<accession>A0A6A6IBN4</accession>
<gene>
    <name evidence="8" type="ORF">BU26DRAFT_597214</name>
</gene>
<dbReference type="InterPro" id="IPR036318">
    <property type="entry name" value="FAD-bd_PCMH-like_sf"/>
</dbReference>
<reference evidence="8" key="1">
    <citation type="journal article" date="2020" name="Stud. Mycol.">
        <title>101 Dothideomycetes genomes: a test case for predicting lifestyles and emergence of pathogens.</title>
        <authorList>
            <person name="Haridas S."/>
            <person name="Albert R."/>
            <person name="Binder M."/>
            <person name="Bloem J."/>
            <person name="Labutti K."/>
            <person name="Salamov A."/>
            <person name="Andreopoulos B."/>
            <person name="Baker S."/>
            <person name="Barry K."/>
            <person name="Bills G."/>
            <person name="Bluhm B."/>
            <person name="Cannon C."/>
            <person name="Castanera R."/>
            <person name="Culley D."/>
            <person name="Daum C."/>
            <person name="Ezra D."/>
            <person name="Gonzalez J."/>
            <person name="Henrissat B."/>
            <person name="Kuo A."/>
            <person name="Liang C."/>
            <person name="Lipzen A."/>
            <person name="Lutzoni F."/>
            <person name="Magnuson J."/>
            <person name="Mondo S."/>
            <person name="Nolan M."/>
            <person name="Ohm R."/>
            <person name="Pangilinan J."/>
            <person name="Park H.-J."/>
            <person name="Ramirez L."/>
            <person name="Alfaro M."/>
            <person name="Sun H."/>
            <person name="Tritt A."/>
            <person name="Yoshinaga Y."/>
            <person name="Zwiers L.-H."/>
            <person name="Turgeon B."/>
            <person name="Goodwin S."/>
            <person name="Spatafora J."/>
            <person name="Crous P."/>
            <person name="Grigoriev I."/>
        </authorList>
    </citation>
    <scope>NUCLEOTIDE SEQUENCE</scope>
    <source>
        <strain evidence="8">CBS 122368</strain>
    </source>
</reference>
<name>A0A6A6IBN4_9PLEO</name>
<feature type="domain" description="FAD-binding PCMH-type" evidence="7">
    <location>
        <begin position="57"/>
        <end position="230"/>
    </location>
</feature>
<dbReference type="InterPro" id="IPR050416">
    <property type="entry name" value="FAD-linked_Oxidoreductase"/>
</dbReference>
<comment type="similarity">
    <text evidence="2">Belongs to the oxygen-dependent FAD-linked oxidoreductase family.</text>
</comment>
<dbReference type="GO" id="GO:0016491">
    <property type="term" value="F:oxidoreductase activity"/>
    <property type="evidence" value="ECO:0007669"/>
    <property type="project" value="UniProtKB-KW"/>
</dbReference>
<evidence type="ECO:0000256" key="5">
    <source>
        <dbReference type="ARBA" id="ARBA00023002"/>
    </source>
</evidence>
<keyword evidence="4" id="KW-0274">FAD</keyword>
<keyword evidence="5" id="KW-0560">Oxidoreductase</keyword>
<keyword evidence="6" id="KW-0732">Signal</keyword>
<feature type="signal peptide" evidence="6">
    <location>
        <begin position="1"/>
        <end position="20"/>
    </location>
</feature>
<dbReference type="InterPro" id="IPR016169">
    <property type="entry name" value="FAD-bd_PCMH_sub2"/>
</dbReference>
<dbReference type="EMBL" id="ML987197">
    <property type="protein sequence ID" value="KAF2247332.1"/>
    <property type="molecule type" value="Genomic_DNA"/>
</dbReference>
<evidence type="ECO:0000256" key="6">
    <source>
        <dbReference type="SAM" id="SignalP"/>
    </source>
</evidence>
<evidence type="ECO:0000256" key="4">
    <source>
        <dbReference type="ARBA" id="ARBA00022827"/>
    </source>
</evidence>
<dbReference type="GO" id="GO:0071949">
    <property type="term" value="F:FAD binding"/>
    <property type="evidence" value="ECO:0007669"/>
    <property type="project" value="InterPro"/>
</dbReference>
<dbReference type="GeneID" id="54588321"/>
<organism evidence="8 9">
    <name type="scientific">Trematosphaeria pertusa</name>
    <dbReference type="NCBI Taxonomy" id="390896"/>
    <lineage>
        <taxon>Eukaryota</taxon>
        <taxon>Fungi</taxon>
        <taxon>Dikarya</taxon>
        <taxon>Ascomycota</taxon>
        <taxon>Pezizomycotina</taxon>
        <taxon>Dothideomycetes</taxon>
        <taxon>Pleosporomycetidae</taxon>
        <taxon>Pleosporales</taxon>
        <taxon>Massarineae</taxon>
        <taxon>Trematosphaeriaceae</taxon>
        <taxon>Trematosphaeria</taxon>
    </lineage>
</organism>
<evidence type="ECO:0000259" key="7">
    <source>
        <dbReference type="PROSITE" id="PS51387"/>
    </source>
</evidence>
<dbReference type="PANTHER" id="PTHR42973">
    <property type="entry name" value="BINDING OXIDOREDUCTASE, PUTATIVE (AFU_ORTHOLOGUE AFUA_1G17690)-RELATED"/>
    <property type="match status" value="1"/>
</dbReference>
<dbReference type="PROSITE" id="PS51387">
    <property type="entry name" value="FAD_PCMH"/>
    <property type="match status" value="1"/>
</dbReference>
<evidence type="ECO:0000256" key="3">
    <source>
        <dbReference type="ARBA" id="ARBA00022630"/>
    </source>
</evidence>
<keyword evidence="9" id="KW-1185">Reference proteome</keyword>